<gene>
    <name evidence="2" type="ORF">BS47DRAFT_1361739</name>
</gene>
<keyword evidence="1" id="KW-0472">Membrane</keyword>
<dbReference type="AlphaFoldDB" id="A0A9P6AYT1"/>
<evidence type="ECO:0000313" key="2">
    <source>
        <dbReference type="EMBL" id="KAF9514355.1"/>
    </source>
</evidence>
<sequence>MVNAQVVIMFFCIFNLLILTSYLRSGWPNPFQISCKVALLTCTSPFGTIPMLSPSGIFFKEKSSSVIIEMSAKSAMVTLWMLLPHLLEDDGTVKPNVAMDASLLPPDSSKVTWFSPNSCLQDPLQLPEYLLVISMVFIQLDLLYALSPNSPWGPWWPLWANLDGLGGAQVLIQGPQGPLSTASKGLISNPSIF</sequence>
<name>A0A9P6AYT1_9AGAM</name>
<keyword evidence="1" id="KW-1133">Transmembrane helix</keyword>
<proteinExistence type="predicted"/>
<evidence type="ECO:0000256" key="1">
    <source>
        <dbReference type="SAM" id="Phobius"/>
    </source>
</evidence>
<organism evidence="2 3">
    <name type="scientific">Hydnum rufescens UP504</name>
    <dbReference type="NCBI Taxonomy" id="1448309"/>
    <lineage>
        <taxon>Eukaryota</taxon>
        <taxon>Fungi</taxon>
        <taxon>Dikarya</taxon>
        <taxon>Basidiomycota</taxon>
        <taxon>Agaricomycotina</taxon>
        <taxon>Agaricomycetes</taxon>
        <taxon>Cantharellales</taxon>
        <taxon>Hydnaceae</taxon>
        <taxon>Hydnum</taxon>
    </lineage>
</organism>
<dbReference type="EMBL" id="MU128961">
    <property type="protein sequence ID" value="KAF9514355.1"/>
    <property type="molecule type" value="Genomic_DNA"/>
</dbReference>
<comment type="caution">
    <text evidence="2">The sequence shown here is derived from an EMBL/GenBank/DDBJ whole genome shotgun (WGS) entry which is preliminary data.</text>
</comment>
<dbReference type="Proteomes" id="UP000886523">
    <property type="component" value="Unassembled WGS sequence"/>
</dbReference>
<protein>
    <submittedName>
        <fullName evidence="2">Uncharacterized protein</fullName>
    </submittedName>
</protein>
<evidence type="ECO:0000313" key="3">
    <source>
        <dbReference type="Proteomes" id="UP000886523"/>
    </source>
</evidence>
<accession>A0A9P6AYT1</accession>
<feature type="transmembrane region" description="Helical" evidence="1">
    <location>
        <begin position="6"/>
        <end position="23"/>
    </location>
</feature>
<keyword evidence="1" id="KW-0812">Transmembrane</keyword>
<reference evidence="2" key="1">
    <citation type="journal article" date="2020" name="Nat. Commun.">
        <title>Large-scale genome sequencing of mycorrhizal fungi provides insights into the early evolution of symbiotic traits.</title>
        <authorList>
            <person name="Miyauchi S."/>
            <person name="Kiss E."/>
            <person name="Kuo A."/>
            <person name="Drula E."/>
            <person name="Kohler A."/>
            <person name="Sanchez-Garcia M."/>
            <person name="Morin E."/>
            <person name="Andreopoulos B."/>
            <person name="Barry K.W."/>
            <person name="Bonito G."/>
            <person name="Buee M."/>
            <person name="Carver A."/>
            <person name="Chen C."/>
            <person name="Cichocki N."/>
            <person name="Clum A."/>
            <person name="Culley D."/>
            <person name="Crous P.W."/>
            <person name="Fauchery L."/>
            <person name="Girlanda M."/>
            <person name="Hayes R.D."/>
            <person name="Keri Z."/>
            <person name="LaButti K."/>
            <person name="Lipzen A."/>
            <person name="Lombard V."/>
            <person name="Magnuson J."/>
            <person name="Maillard F."/>
            <person name="Murat C."/>
            <person name="Nolan M."/>
            <person name="Ohm R.A."/>
            <person name="Pangilinan J."/>
            <person name="Pereira M.F."/>
            <person name="Perotto S."/>
            <person name="Peter M."/>
            <person name="Pfister S."/>
            <person name="Riley R."/>
            <person name="Sitrit Y."/>
            <person name="Stielow J.B."/>
            <person name="Szollosi G."/>
            <person name="Zifcakova L."/>
            <person name="Stursova M."/>
            <person name="Spatafora J.W."/>
            <person name="Tedersoo L."/>
            <person name="Vaario L.M."/>
            <person name="Yamada A."/>
            <person name="Yan M."/>
            <person name="Wang P."/>
            <person name="Xu J."/>
            <person name="Bruns T."/>
            <person name="Baldrian P."/>
            <person name="Vilgalys R."/>
            <person name="Dunand C."/>
            <person name="Henrissat B."/>
            <person name="Grigoriev I.V."/>
            <person name="Hibbett D."/>
            <person name="Nagy L.G."/>
            <person name="Martin F.M."/>
        </authorList>
    </citation>
    <scope>NUCLEOTIDE SEQUENCE</scope>
    <source>
        <strain evidence="2">UP504</strain>
    </source>
</reference>
<keyword evidence="3" id="KW-1185">Reference proteome</keyword>